<organism evidence="3 4">
    <name type="scientific">Selenomonas ruminantium</name>
    <dbReference type="NCBI Taxonomy" id="971"/>
    <lineage>
        <taxon>Bacteria</taxon>
        <taxon>Bacillati</taxon>
        <taxon>Bacillota</taxon>
        <taxon>Negativicutes</taxon>
        <taxon>Selenomonadales</taxon>
        <taxon>Selenomonadaceae</taxon>
        <taxon>Selenomonas</taxon>
    </lineage>
</organism>
<reference evidence="5 6" key="1">
    <citation type="submission" date="2016-10" db="EMBL/GenBank/DDBJ databases">
        <authorList>
            <person name="de Groot N.N."/>
        </authorList>
    </citation>
    <scope>NUCLEOTIDE SEQUENCE [LARGE SCALE GENOMIC DNA]</scope>
    <source>
        <strain evidence="1 5">DSM 2872</strain>
        <strain evidence="2 6">L14</strain>
    </source>
</reference>
<keyword evidence="4" id="KW-1185">Reference proteome</keyword>
<dbReference type="EMBL" id="FNQG01000003">
    <property type="protein sequence ID" value="SDZ84203.1"/>
    <property type="molecule type" value="Genomic_DNA"/>
</dbReference>
<sequence>MAYFLSLRIDNNKLTEKCKFPLAIIAERVIMLSMREKCFFSQVKVKFFTNYNEQ</sequence>
<protein>
    <submittedName>
        <fullName evidence="3">Uncharacterized protein</fullName>
    </submittedName>
</protein>
<proteinExistence type="predicted"/>
<evidence type="ECO:0000313" key="5">
    <source>
        <dbReference type="Proteomes" id="UP000183469"/>
    </source>
</evidence>
<dbReference type="Proteomes" id="UP000182958">
    <property type="component" value="Unassembled WGS sequence"/>
</dbReference>
<evidence type="ECO:0000313" key="1">
    <source>
        <dbReference type="EMBL" id="SDZ84203.1"/>
    </source>
</evidence>
<dbReference type="EMBL" id="FPJA01000013">
    <property type="protein sequence ID" value="SFW61446.1"/>
    <property type="molecule type" value="Genomic_DNA"/>
</dbReference>
<evidence type="ECO:0000313" key="6">
    <source>
        <dbReference type="Proteomes" id="UP000183843"/>
    </source>
</evidence>
<evidence type="ECO:0000313" key="3">
    <source>
        <dbReference type="EMBL" id="SFW61446.1"/>
    </source>
</evidence>
<reference evidence="3" key="2">
    <citation type="submission" date="2016-11" db="EMBL/GenBank/DDBJ databases">
        <authorList>
            <person name="Jaros S."/>
            <person name="Januszkiewicz K."/>
            <person name="Wedrychowicz H."/>
        </authorList>
    </citation>
    <scope>NUCLEOTIDE SEQUENCE [LARGE SCALE GENOMIC DNA]</scope>
    <source>
        <strain evidence="3">C3</strain>
    </source>
</reference>
<evidence type="ECO:0000313" key="2">
    <source>
        <dbReference type="EMBL" id="SFA85218.1"/>
    </source>
</evidence>
<accession>A0A1K1QQ97</accession>
<dbReference type="Proteomes" id="UP000183843">
    <property type="component" value="Unassembled WGS sequence"/>
</dbReference>
<gene>
    <name evidence="3" type="ORF">SAMN02910323_0020</name>
    <name evidence="2" type="ORF">SAMN05216587_102319</name>
    <name evidence="1" type="ORF">SAMN05660648_00844</name>
</gene>
<dbReference type="Proteomes" id="UP000183469">
    <property type="component" value="Unassembled WGS sequence"/>
</dbReference>
<name>A0A1K1QQ97_SELRU</name>
<reference evidence="4" key="3">
    <citation type="submission" date="2016-11" db="EMBL/GenBank/DDBJ databases">
        <authorList>
            <person name="Varghese N."/>
            <person name="Submissions S."/>
        </authorList>
    </citation>
    <scope>NUCLEOTIDE SEQUENCE [LARGE SCALE GENOMIC DNA]</scope>
    <source>
        <strain evidence="4">C3</strain>
    </source>
</reference>
<dbReference type="AlphaFoldDB" id="A0A1K1QQ97"/>
<dbReference type="EMBL" id="FOJX01000002">
    <property type="protein sequence ID" value="SFA85218.1"/>
    <property type="molecule type" value="Genomic_DNA"/>
</dbReference>
<evidence type="ECO:0000313" key="4">
    <source>
        <dbReference type="Proteomes" id="UP000182958"/>
    </source>
</evidence>